<accession>A0A8C9HZP5</accession>
<dbReference type="Ensembl" id="ENSPTET00000038487.1">
    <property type="protein sequence ID" value="ENSPTEP00000027448.1"/>
    <property type="gene ID" value="ENSPTEG00000027299.1"/>
</dbReference>
<reference evidence="1" key="2">
    <citation type="submission" date="2025-09" db="UniProtKB">
        <authorList>
            <consortium name="Ensembl"/>
        </authorList>
    </citation>
    <scope>IDENTIFICATION</scope>
</reference>
<dbReference type="AlphaFoldDB" id="A0A8C9HZP5"/>
<name>A0A8C9HZP5_9PRIM</name>
<sequence length="63" mass="7485">FQKKVKPDLQKESLQASWVELHYGILIGLPKQIHKAFETKTDLILRKMILREKKEVKSILRKN</sequence>
<evidence type="ECO:0000313" key="2">
    <source>
        <dbReference type="Proteomes" id="UP000694416"/>
    </source>
</evidence>
<organism evidence="1 2">
    <name type="scientific">Piliocolobus tephrosceles</name>
    <name type="common">Ugandan red Colobus</name>
    <dbReference type="NCBI Taxonomy" id="591936"/>
    <lineage>
        <taxon>Eukaryota</taxon>
        <taxon>Metazoa</taxon>
        <taxon>Chordata</taxon>
        <taxon>Craniata</taxon>
        <taxon>Vertebrata</taxon>
        <taxon>Euteleostomi</taxon>
        <taxon>Mammalia</taxon>
        <taxon>Eutheria</taxon>
        <taxon>Euarchontoglires</taxon>
        <taxon>Primates</taxon>
        <taxon>Haplorrhini</taxon>
        <taxon>Catarrhini</taxon>
        <taxon>Cercopithecidae</taxon>
        <taxon>Colobinae</taxon>
        <taxon>Piliocolobus</taxon>
    </lineage>
</organism>
<evidence type="ECO:0000313" key="1">
    <source>
        <dbReference type="Ensembl" id="ENSPTEP00000027448.1"/>
    </source>
</evidence>
<proteinExistence type="predicted"/>
<reference evidence="1" key="1">
    <citation type="submission" date="2025-08" db="UniProtKB">
        <authorList>
            <consortium name="Ensembl"/>
        </authorList>
    </citation>
    <scope>IDENTIFICATION</scope>
</reference>
<dbReference type="Proteomes" id="UP000694416">
    <property type="component" value="Unplaced"/>
</dbReference>
<protein>
    <submittedName>
        <fullName evidence="1">Uncharacterized protein</fullName>
    </submittedName>
</protein>
<keyword evidence="2" id="KW-1185">Reference proteome</keyword>